<gene>
    <name evidence="1" type="ORF">N473_26185</name>
</gene>
<protein>
    <submittedName>
        <fullName evidence="1">Uncharacterized protein</fullName>
    </submittedName>
</protein>
<evidence type="ECO:0000313" key="2">
    <source>
        <dbReference type="Proteomes" id="UP000076486"/>
    </source>
</evidence>
<name>A0A167I589_9GAMM</name>
<dbReference type="RefSeq" id="WP_063369832.1">
    <property type="nucleotide sequence ID" value="NZ_AUYC01000066.1"/>
</dbReference>
<dbReference type="Proteomes" id="UP000076486">
    <property type="component" value="Unassembled WGS sequence"/>
</dbReference>
<sequence length="64" mass="7287">MEIQTYLNDVCAFDATQFTSEKEVKAYFTEENFIAMFGDAETDFAMNQLADSAIGLWEDFRAGK</sequence>
<comment type="caution">
    <text evidence="1">The sequence shown here is derived from an EMBL/GenBank/DDBJ whole genome shotgun (WGS) entry which is preliminary data.</text>
</comment>
<accession>A0A167I589</accession>
<dbReference type="EMBL" id="AUYC01000066">
    <property type="protein sequence ID" value="KZN58909.1"/>
    <property type="molecule type" value="Genomic_DNA"/>
</dbReference>
<dbReference type="PATRIC" id="fig|1365248.3.peg.4712"/>
<dbReference type="AlphaFoldDB" id="A0A167I589"/>
<organism evidence="1 2">
    <name type="scientific">Pseudoalteromonas luteoviolacea CPMOR-1</name>
    <dbReference type="NCBI Taxonomy" id="1365248"/>
    <lineage>
        <taxon>Bacteria</taxon>
        <taxon>Pseudomonadati</taxon>
        <taxon>Pseudomonadota</taxon>
        <taxon>Gammaproteobacteria</taxon>
        <taxon>Alteromonadales</taxon>
        <taxon>Pseudoalteromonadaceae</taxon>
        <taxon>Pseudoalteromonas</taxon>
    </lineage>
</organism>
<proteinExistence type="predicted"/>
<reference evidence="1 2" key="1">
    <citation type="submission" date="2013-07" db="EMBL/GenBank/DDBJ databases">
        <title>Comparative Genomic and Metabolomic Analysis of Twelve Strains of Pseudoalteromonas luteoviolacea.</title>
        <authorList>
            <person name="Vynne N.G."/>
            <person name="Mansson M."/>
            <person name="Gram L."/>
        </authorList>
    </citation>
    <scope>NUCLEOTIDE SEQUENCE [LARGE SCALE GENOMIC DNA]</scope>
    <source>
        <strain evidence="1 2">CPMOR-1</strain>
    </source>
</reference>
<evidence type="ECO:0000313" key="1">
    <source>
        <dbReference type="EMBL" id="KZN58909.1"/>
    </source>
</evidence>